<dbReference type="RefSeq" id="WP_148606195.1">
    <property type="nucleotide sequence ID" value="NZ_BSUV01000001.1"/>
</dbReference>
<comment type="similarity">
    <text evidence="1 4">Belongs to the prolyl-tRNA editing family. YbaK/EbsC subfamily.</text>
</comment>
<evidence type="ECO:0000256" key="4">
    <source>
        <dbReference type="PIRNR" id="PIRNR006181"/>
    </source>
</evidence>
<gene>
    <name evidence="6" type="ORF">ESZ47_07420</name>
</gene>
<protein>
    <recommendedName>
        <fullName evidence="4">Cys-tRNA(Pro)/Cys-tRNA(Cys) deacylase</fullName>
        <ecNumber evidence="4">4.2.-.-</ecNumber>
    </recommendedName>
</protein>
<evidence type="ECO:0000313" key="7">
    <source>
        <dbReference type="Proteomes" id="UP000442244"/>
    </source>
</evidence>
<dbReference type="EMBL" id="SDGY01000005">
    <property type="protein sequence ID" value="TYC46297.1"/>
    <property type="molecule type" value="Genomic_DNA"/>
</dbReference>
<accession>A0A6P2CLH3</accession>
<dbReference type="InterPro" id="IPR036754">
    <property type="entry name" value="YbaK/aa-tRNA-synt-asso_dom_sf"/>
</dbReference>
<evidence type="ECO:0000256" key="1">
    <source>
        <dbReference type="ARBA" id="ARBA00009798"/>
    </source>
</evidence>
<dbReference type="GO" id="GO:0002161">
    <property type="term" value="F:aminoacyl-tRNA deacylase activity"/>
    <property type="evidence" value="ECO:0007669"/>
    <property type="project" value="InterPro"/>
</dbReference>
<keyword evidence="7" id="KW-1185">Reference proteome</keyword>
<dbReference type="Gene3D" id="3.90.960.10">
    <property type="entry name" value="YbaK/aminoacyl-tRNA synthetase-associated domain"/>
    <property type="match status" value="1"/>
</dbReference>
<evidence type="ECO:0000256" key="3">
    <source>
        <dbReference type="ARBA" id="ARBA00023239"/>
    </source>
</evidence>
<evidence type="ECO:0000259" key="5">
    <source>
        <dbReference type="Pfam" id="PF04073"/>
    </source>
</evidence>
<dbReference type="Proteomes" id="UP000442244">
    <property type="component" value="Unassembled WGS sequence"/>
</dbReference>
<reference evidence="6 7" key="1">
    <citation type="submission" date="2019-01" db="EMBL/GenBank/DDBJ databases">
        <title>Leuconostoc litchii sp. nov., a novel lactic acid bacterium isolated from lychee.</title>
        <authorList>
            <person name="Wang L.-T."/>
        </authorList>
    </citation>
    <scope>NUCLEOTIDE SEQUENCE [LARGE SCALE GENOMIC DNA]</scope>
    <source>
        <strain evidence="6 7">MB7</strain>
    </source>
</reference>
<evidence type="ECO:0000256" key="2">
    <source>
        <dbReference type="ARBA" id="ARBA00022917"/>
    </source>
</evidence>
<organism evidence="6 7">
    <name type="scientific">Leuconostoc litchii</name>
    <dbReference type="NCBI Taxonomy" id="1981069"/>
    <lineage>
        <taxon>Bacteria</taxon>
        <taxon>Bacillati</taxon>
        <taxon>Bacillota</taxon>
        <taxon>Bacilli</taxon>
        <taxon>Lactobacillales</taxon>
        <taxon>Lactobacillaceae</taxon>
        <taxon>Leuconostoc</taxon>
    </lineage>
</organism>
<keyword evidence="2 4" id="KW-0648">Protein biosynthesis</keyword>
<dbReference type="EC" id="4.2.-.-" evidence="4"/>
<dbReference type="SUPFAM" id="SSF55826">
    <property type="entry name" value="YbaK/ProRS associated domain"/>
    <property type="match status" value="1"/>
</dbReference>
<proteinExistence type="inferred from homology"/>
<dbReference type="GO" id="GO:0006412">
    <property type="term" value="P:translation"/>
    <property type="evidence" value="ECO:0007669"/>
    <property type="project" value="UniProtKB-KW"/>
</dbReference>
<comment type="caution">
    <text evidence="6">The sequence shown here is derived from an EMBL/GenBank/DDBJ whole genome shotgun (WGS) entry which is preliminary data.</text>
</comment>
<dbReference type="Pfam" id="PF04073">
    <property type="entry name" value="tRNA_edit"/>
    <property type="match status" value="1"/>
</dbReference>
<dbReference type="OrthoDB" id="9809296at2"/>
<feature type="domain" description="YbaK/aminoacyl-tRNA synthetase-associated" evidence="5">
    <location>
        <begin position="41"/>
        <end position="152"/>
    </location>
</feature>
<keyword evidence="3 4" id="KW-0456">Lyase</keyword>
<dbReference type="GO" id="GO:0016829">
    <property type="term" value="F:lyase activity"/>
    <property type="evidence" value="ECO:0007669"/>
    <property type="project" value="UniProtKB-KW"/>
</dbReference>
<dbReference type="AlphaFoldDB" id="A0A6P2CLH3"/>
<dbReference type="CDD" id="cd00002">
    <property type="entry name" value="YbaK_deacylase"/>
    <property type="match status" value="1"/>
</dbReference>
<sequence>MSKKKMKKTLPEQVMDKHNINYEPLELNILDKTPAERDVILETFHVKHDDIYKTLAANGDKTGPIVAVLPITKHLSLKKLAIISGNKKVAMLPLKDLQKTTGYIHGANNPVGIWQNKHFPIYFDHTASEKSHILVSGGELGRSDKVNPKEIVNLLHSQFADLLEHE</sequence>
<evidence type="ECO:0000313" key="6">
    <source>
        <dbReference type="EMBL" id="TYC46297.1"/>
    </source>
</evidence>
<name>A0A6P2CLH3_9LACO</name>
<dbReference type="PIRSF" id="PIRSF006181">
    <property type="entry name" value="EbsC_YbaK"/>
    <property type="match status" value="1"/>
</dbReference>
<dbReference type="InterPro" id="IPR007214">
    <property type="entry name" value="YbaK/aa-tRNA-synth-assoc-dom"/>
</dbReference>
<dbReference type="InterPro" id="IPR004369">
    <property type="entry name" value="Prolyl-tRNA_editing_YbaK/EbsC"/>
</dbReference>